<protein>
    <submittedName>
        <fullName evidence="1">Uncharacterized protein</fullName>
    </submittedName>
</protein>
<accession>A0A8H8XCX5</accession>
<evidence type="ECO:0000313" key="1">
    <source>
        <dbReference type="EMBL" id="CAB5498360.1"/>
    </source>
</evidence>
<name>A0A8H8XCX5_9GAMM</name>
<reference evidence="1 2" key="1">
    <citation type="submission" date="2020-05" db="EMBL/GenBank/DDBJ databases">
        <authorList>
            <person name="Petersen J."/>
            <person name="Sayavedra L."/>
        </authorList>
    </citation>
    <scope>NUCLEOTIDE SEQUENCE [LARGE SCALE GENOMIC DNA]</scope>
    <source>
        <strain evidence="1">B thermophilus SOXS</strain>
    </source>
</reference>
<dbReference type="Proteomes" id="UP000643672">
    <property type="component" value="Unassembled WGS sequence"/>
</dbReference>
<sequence length="569" mass="66330">MDNSLDIQQYKSNPLALFNYLYKIKINDYEEESGELKKMIIELHNNHNIDICEYAIKAIESKFNCLNANDVLINSIAYLNLNLTSYCNYLGVIFQYFGSNSFQYKLTSNLLKEQPNITKKLLNKLTQQDEAFIVEHISIILTKLYGNSYVKIINLINKYNIFTTQGAILALGNLKHENNSTDANKILDTFEKSSENIEDLGEVTTISLLKIQHLGKGFKLQILKLIKTNNLQIHFQVSQHLSLRCETLSNEKWFEKSLMSFNKTNCEYRNIINNLDFWLSNLIKFNKPLFKKFFISWIIHSDYSQSKSELQDLFKSTFRTISEDKKLLQELITDYFNHDNRLINQAGAKLTLFFERNKVNNIEFDRDILKTLNIDDITYMCRKMLGYLIDVKTLCSLSYSILTVRIRNKRMSNIVINIFIDYIGCNYLSTTLDFLNDKISTKGISKSLRIALQLIIDELNNKKKILELLPRLNELKPSKQKIHQEELANRKQMNKLITESQKGSLVSCFSKIYLKYGTGSCNYRSGNYSELSYMNHFSHSIEIPRAQIVHPVSLALENFRFRLVKRGEN</sequence>
<dbReference type="RefSeq" id="WP_202762913.1">
    <property type="nucleotide sequence ID" value="NZ_CAESAQ020000047.1"/>
</dbReference>
<organism evidence="1 2">
    <name type="scientific">Bathymodiolus thermophilus thioautotrophic gill symbiont</name>
    <dbReference type="NCBI Taxonomy" id="2360"/>
    <lineage>
        <taxon>Bacteria</taxon>
        <taxon>Pseudomonadati</taxon>
        <taxon>Pseudomonadota</taxon>
        <taxon>Gammaproteobacteria</taxon>
        <taxon>sulfur-oxidizing symbionts</taxon>
    </lineage>
</organism>
<dbReference type="EMBL" id="CAESAQ020000047">
    <property type="protein sequence ID" value="CAB5498360.1"/>
    <property type="molecule type" value="Genomic_DNA"/>
</dbReference>
<proteinExistence type="predicted"/>
<gene>
    <name evidence="1" type="ORF">THERMOS_832</name>
</gene>
<evidence type="ECO:0000313" key="2">
    <source>
        <dbReference type="Proteomes" id="UP000643672"/>
    </source>
</evidence>
<comment type="caution">
    <text evidence="1">The sequence shown here is derived from an EMBL/GenBank/DDBJ whole genome shotgun (WGS) entry which is preliminary data.</text>
</comment>
<dbReference type="AlphaFoldDB" id="A0A8H8XCX5"/>
<keyword evidence="2" id="KW-1185">Reference proteome</keyword>